<accession>Q89409</accession>
<gene>
    <name evidence="1" type="primary">a074L</name>
</gene>
<reference evidence="1 2" key="2">
    <citation type="journal article" date="1995" name="Virology">
        <title>Analysis of 43 kb of the Chlorella virus PBCV-1 330-kb genome: map positions 45 to 88.</title>
        <authorList>
            <person name="Li Y."/>
            <person name="Lu Z."/>
            <person name="Burbank D.E."/>
            <person name="Kutish G.F."/>
            <person name="Rock D.L."/>
            <person name="Van Etten J.L."/>
        </authorList>
    </citation>
    <scope>NUCLEOTIDE SEQUENCE [LARGE SCALE GENOMIC DNA]</scope>
</reference>
<dbReference type="EMBL" id="JF411744">
    <property type="protein sequence ID" value="AAC96442.1"/>
    <property type="molecule type" value="Genomic_DNA"/>
</dbReference>
<organism evidence="1 2">
    <name type="scientific">Paramecium bursaria Chlorella virus 1</name>
    <name type="common">PBCV-1</name>
    <dbReference type="NCBI Taxonomy" id="10506"/>
    <lineage>
        <taxon>Viruses</taxon>
        <taxon>Varidnaviria</taxon>
        <taxon>Bamfordvirae</taxon>
        <taxon>Nucleocytoviricota</taxon>
        <taxon>Megaviricetes</taxon>
        <taxon>Algavirales</taxon>
        <taxon>Phycodnaviridae</taxon>
        <taxon>Chlorovirus</taxon>
        <taxon>Chlorovirus vanettense</taxon>
    </lineage>
</organism>
<dbReference type="PIR" id="T17564">
    <property type="entry name" value="T17564"/>
</dbReference>
<keyword evidence="2" id="KW-1185">Reference proteome</keyword>
<evidence type="ECO:0000313" key="1">
    <source>
        <dbReference type="EMBL" id="AAC96442.1"/>
    </source>
</evidence>
<reference evidence="1 2" key="8">
    <citation type="journal article" date="2010" name="J. Virol.">
        <title>Microarray analysis of Paramecium bursaria chlorella virus 1 transcription.</title>
        <authorList>
            <person name="Yanai-Balser G.M."/>
            <person name="Duncan G.A."/>
            <person name="Eudy J.D."/>
            <person name="Wang D."/>
            <person name="Li X."/>
            <person name="Agarkova I.V."/>
            <person name="Dunigan D.D."/>
            <person name="Van Etten J.L."/>
        </authorList>
    </citation>
    <scope>NUCLEOTIDE SEQUENCE [LARGE SCALE GENOMIC DNA]</scope>
</reference>
<reference evidence="1 2" key="1">
    <citation type="journal article" date="1995" name="Virology">
        <title>Analysis of 45 kb of DNA located at the left end of the chlorella virus PBCV-1 genome.</title>
        <authorList>
            <person name="Lu Z."/>
            <person name="Li Y."/>
            <person name="Zhang Y."/>
            <person name="Kutish G.F."/>
            <person name="Rock D.L."/>
            <person name="Van Etten J.L."/>
        </authorList>
    </citation>
    <scope>NUCLEOTIDE SEQUENCE [LARGE SCALE GENOMIC DNA]</scope>
</reference>
<reference evidence="1 2" key="3">
    <citation type="journal article" date="1996" name="Virology">
        <title>Analysis of 94 kb of the chlorella virus PBCV-1 330-kb genome: map positions 88 to 182.</title>
        <authorList>
            <person name="Lu Z."/>
            <person name="Li Y."/>
            <person name="Que Q."/>
            <person name="Kutish G.F."/>
            <person name="Rock D.L."/>
            <person name="Van Etten J.L."/>
        </authorList>
    </citation>
    <scope>NUCLEOTIDE SEQUENCE [LARGE SCALE GENOMIC DNA]</scope>
</reference>
<dbReference type="GeneID" id="917992"/>
<sequence>MFTTEIHPIDSFGKQIIIDRHVATWVIMNHDVLRVIFGDFFIHFIFLEHVTNEKEFVVHRLLRKIEI</sequence>
<dbReference type="Proteomes" id="UP000000862">
    <property type="component" value="Segment"/>
</dbReference>
<protein>
    <submittedName>
        <fullName evidence="1">Uncharacterized protein</fullName>
    </submittedName>
</protein>
<evidence type="ECO:0000313" key="2">
    <source>
        <dbReference type="Proteomes" id="UP000000862"/>
    </source>
</evidence>
<dbReference type="KEGG" id="vg:917992"/>
<reference evidence="1 2" key="5">
    <citation type="journal article" date="1997" name="Virology">
        <title>Analysis of 74 kb of DNA located at the right end of the 330-kb chlorella virus PBCV-1 genome.</title>
        <authorList>
            <person name="Li Y."/>
            <person name="Lu Z."/>
            <person name="Sun L."/>
            <person name="Ropp S."/>
            <person name="Kutish G.F."/>
            <person name="Rock D.L."/>
            <person name="Van Etten J.L."/>
        </authorList>
    </citation>
    <scope>NUCLEOTIDE SEQUENCE [LARGE SCALE GENOMIC DNA]</scope>
</reference>
<reference evidence="1 2" key="6">
    <citation type="journal article" date="1999" name="Virology">
        <title>Chlorella virus PBCV-1 encodes a functional homospermidine synthase.</title>
        <authorList>
            <person name="Kaiser A."/>
            <person name="Vollmert M."/>
            <person name="Tholl D."/>
            <person name="Graves M.V."/>
            <person name="Gurnon J.R."/>
            <person name="Xing W."/>
            <person name="Lisec A.D."/>
            <person name="Nickerson K.W."/>
            <person name="Van Etten J.L."/>
        </authorList>
    </citation>
    <scope>NUCLEOTIDE SEQUENCE [LARGE SCALE GENOMIC DNA]</scope>
</reference>
<proteinExistence type="predicted"/>
<reference evidence="1 2" key="4">
    <citation type="journal article" date="1996" name="Virology">
        <title>Analysis of 76 kb of the chlorella virus PBCV-1 330-kb genome: map positions 182 to 258.</title>
        <authorList>
            <person name="Kutish G.F."/>
            <person name="Li Y."/>
            <person name="Lu Z."/>
            <person name="Furuta M."/>
            <person name="Rock D.L."/>
            <person name="Van Etten J.L."/>
        </authorList>
    </citation>
    <scope>NUCLEOTIDE SEQUENCE [LARGE SCALE GENOMIC DNA]</scope>
</reference>
<dbReference type="RefSeq" id="NP_048422.1">
    <property type="nucleotide sequence ID" value="NC_000852.5"/>
</dbReference>
<name>Q89409_PBCV1</name>
<reference evidence="1 2" key="7">
    <citation type="journal article" date="2000" name="Virology">
        <title>Characterization of a beta-1,3-glucanase encoded by chlorella virus PBCV-1.</title>
        <authorList>
            <person name="Sun L."/>
            <person name="Gurnon J.R."/>
            <person name="Adams B.J."/>
            <person name="Graves M.V."/>
            <person name="Van Etten J.L."/>
        </authorList>
    </citation>
    <scope>NUCLEOTIDE SEQUENCE [LARGE SCALE GENOMIC DNA]</scope>
</reference>
<organismHost>
    <name type="scientific">Chlorella</name>
    <dbReference type="NCBI Taxonomy" id="3071"/>
</organismHost>